<gene>
    <name evidence="1" type="ORF">UFOPK1493_04132</name>
</gene>
<name>A0A6J6GGP6_9ZZZZ</name>
<accession>A0A6J6GGP6</accession>
<evidence type="ECO:0000313" key="1">
    <source>
        <dbReference type="EMBL" id="CAB4598105.1"/>
    </source>
</evidence>
<organism evidence="1">
    <name type="scientific">freshwater metagenome</name>
    <dbReference type="NCBI Taxonomy" id="449393"/>
    <lineage>
        <taxon>unclassified sequences</taxon>
        <taxon>metagenomes</taxon>
        <taxon>ecological metagenomes</taxon>
    </lineage>
</organism>
<dbReference type="AlphaFoldDB" id="A0A6J6GGP6"/>
<dbReference type="EMBL" id="CAEZSR010000290">
    <property type="protein sequence ID" value="CAB4598105.1"/>
    <property type="molecule type" value="Genomic_DNA"/>
</dbReference>
<protein>
    <submittedName>
        <fullName evidence="1">Unannotated protein</fullName>
    </submittedName>
</protein>
<sequence length="58" mass="6942">MGEDLELIARDELVDDIDVDDLWNPALDGIENDTNLQHHWRMTNLHPTTWFDHFRPTR</sequence>
<proteinExistence type="predicted"/>
<reference evidence="1" key="1">
    <citation type="submission" date="2020-05" db="EMBL/GenBank/DDBJ databases">
        <authorList>
            <person name="Chiriac C."/>
            <person name="Salcher M."/>
            <person name="Ghai R."/>
            <person name="Kavagutti S V."/>
        </authorList>
    </citation>
    <scope>NUCLEOTIDE SEQUENCE</scope>
</reference>